<dbReference type="InterPro" id="IPR014756">
    <property type="entry name" value="Ig_E-set"/>
</dbReference>
<evidence type="ECO:0000256" key="6">
    <source>
        <dbReference type="ARBA" id="ARBA00022989"/>
    </source>
</evidence>
<comment type="subcellular location">
    <subcellularLocation>
        <location evidence="1">Cell membrane</location>
        <topology evidence="1">Multi-pass membrane protein</topology>
    </subcellularLocation>
</comment>
<evidence type="ECO:0000256" key="9">
    <source>
        <dbReference type="SAM" id="Phobius"/>
    </source>
</evidence>
<feature type="chain" id="PRO_5044600951" evidence="10">
    <location>
        <begin position="27"/>
        <end position="583"/>
    </location>
</feature>
<feature type="transmembrane region" description="Helical" evidence="9">
    <location>
        <begin position="188"/>
        <end position="207"/>
    </location>
</feature>
<evidence type="ECO:0000259" key="12">
    <source>
        <dbReference type="Pfam" id="PF05425"/>
    </source>
</evidence>
<dbReference type="PANTHER" id="PTHR34820">
    <property type="entry name" value="INNER MEMBRANE PROTEIN YEBZ"/>
    <property type="match status" value="1"/>
</dbReference>
<evidence type="ECO:0000313" key="15">
    <source>
        <dbReference type="Proteomes" id="UP000285882"/>
    </source>
</evidence>
<keyword evidence="8 9" id="KW-0472">Membrane</keyword>
<evidence type="ECO:0000256" key="5">
    <source>
        <dbReference type="ARBA" id="ARBA00022729"/>
    </source>
</evidence>
<dbReference type="Proteomes" id="UP000285882">
    <property type="component" value="Chromosome"/>
</dbReference>
<feature type="transmembrane region" description="Helical" evidence="9">
    <location>
        <begin position="345"/>
        <end position="369"/>
    </location>
</feature>
<evidence type="ECO:0000256" key="10">
    <source>
        <dbReference type="SAM" id="SignalP"/>
    </source>
</evidence>
<evidence type="ECO:0000259" key="11">
    <source>
        <dbReference type="Pfam" id="PF04234"/>
    </source>
</evidence>
<keyword evidence="2" id="KW-1003">Cell membrane</keyword>
<feature type="signal peptide" evidence="10">
    <location>
        <begin position="1"/>
        <end position="26"/>
    </location>
</feature>
<dbReference type="GO" id="GO:0046688">
    <property type="term" value="P:response to copper ion"/>
    <property type="evidence" value="ECO:0007669"/>
    <property type="project" value="InterPro"/>
</dbReference>
<dbReference type="Proteomes" id="UP000326951">
    <property type="component" value="Chromosome"/>
</dbReference>
<keyword evidence="7" id="KW-0186">Copper</keyword>
<dbReference type="GO" id="GO:0006825">
    <property type="term" value="P:copper ion transport"/>
    <property type="evidence" value="ECO:0007669"/>
    <property type="project" value="InterPro"/>
</dbReference>
<feature type="transmembrane region" description="Helical" evidence="9">
    <location>
        <begin position="237"/>
        <end position="255"/>
    </location>
</feature>
<keyword evidence="3 9" id="KW-0812">Transmembrane</keyword>
<keyword evidence="4" id="KW-0479">Metal-binding</keyword>
<keyword evidence="15" id="KW-1185">Reference proteome</keyword>
<dbReference type="RefSeq" id="WP_128167012.1">
    <property type="nucleotide sequence ID" value="NZ_AP021853.1"/>
</dbReference>
<sequence length="583" mass="65056">MKQKISAFLALIFFSLMFASFASAHAFVVQSNPAQNQQVNGNLKQVTIQFNEEIQPAFLTLEVLDQKGSRVDTDHAQRNKKNRTVLENGVKKPLTSGYYRMNWKVVSADGHAVHGTIGFHVGQPTESAANGQASSDARSDLPGVDQVVIKWLIYLGLSFFFGILFFLKFFNPARNLPIYHQKALQRTLWSAAGILLLGVLLALPLQVTRNADVNWLHAFSGKAVGETLMATSFGTPWFLQISSLILCIALLFWLFRTRSERTVRGLLWVLIGLLFVFSLSKAFIGHAASTEDQELRLWAVAADFLHLSAAAIWIGSLLSLLLFLPRSVKNNDSPELQKKIYWQTLHRFSNVALLLVGVIFLTGLIGTLIHLTSFRAFYTSIYGWIIIIKAALLLIMLLFALYSNMRAQKQGDFLRKSVLGELLIGLTVLLAAAVLTNVSPPVPKAAVDEGTFEGFSAKFNNGKPTKTAHPPTVLEDPKKTIRAKEKSYVLTLRVEPLKLGPNTLYLDVLDHGRRARNLQQVVLKIRCIDMDMGETKVQVPLAKLGKGFVVNDAFDMKHRFLINVHVLDKDYQAVDKDFIVNIK</sequence>
<dbReference type="EMBL" id="AP021853">
    <property type="protein sequence ID" value="BBN99826.1"/>
    <property type="molecule type" value="Genomic_DNA"/>
</dbReference>
<dbReference type="Pfam" id="PF04234">
    <property type="entry name" value="CopC"/>
    <property type="match status" value="1"/>
</dbReference>
<dbReference type="InterPro" id="IPR014755">
    <property type="entry name" value="Cu-Rt/internalin_Ig-like"/>
</dbReference>
<evidence type="ECO:0000256" key="1">
    <source>
        <dbReference type="ARBA" id="ARBA00004651"/>
    </source>
</evidence>
<dbReference type="STRING" id="1449983.GCA_000647835_01900"/>
<evidence type="ECO:0000313" key="13">
    <source>
        <dbReference type="EMBL" id="BBN99826.1"/>
    </source>
</evidence>
<evidence type="ECO:0000313" key="16">
    <source>
        <dbReference type="Proteomes" id="UP000326951"/>
    </source>
</evidence>
<keyword evidence="6 9" id="KW-1133">Transmembrane helix</keyword>
<dbReference type="GO" id="GO:0005507">
    <property type="term" value="F:copper ion binding"/>
    <property type="evidence" value="ECO:0007669"/>
    <property type="project" value="InterPro"/>
</dbReference>
<dbReference type="Pfam" id="PF05425">
    <property type="entry name" value="CopD"/>
    <property type="match status" value="1"/>
</dbReference>
<feature type="transmembrane region" description="Helical" evidence="9">
    <location>
        <begin position="304"/>
        <end position="324"/>
    </location>
</feature>
<reference evidence="14 15" key="1">
    <citation type="submission" date="2018-01" db="EMBL/GenBank/DDBJ databases">
        <title>Complete genome sequencing of Sporolactobacillus terrae DLG3.</title>
        <authorList>
            <person name="Nam Y.-D."/>
            <person name="Kang J."/>
            <person name="Chung W.-H."/>
        </authorList>
    </citation>
    <scope>NUCLEOTIDE SEQUENCE [LARGE SCALE GENOMIC DNA]</scope>
    <source>
        <strain evidence="14 15">DLG3</strain>
    </source>
</reference>
<dbReference type="InterPro" id="IPR008457">
    <property type="entry name" value="Cu-R_CopD_dom"/>
</dbReference>
<keyword evidence="5 10" id="KW-0732">Signal</keyword>
<dbReference type="AlphaFoldDB" id="A0A410DBC3"/>
<feature type="transmembrane region" description="Helical" evidence="9">
    <location>
        <begin position="148"/>
        <end position="167"/>
    </location>
</feature>
<protein>
    <submittedName>
        <fullName evidence="13">Copper resistance protein</fullName>
    </submittedName>
</protein>
<feature type="transmembrane region" description="Helical" evidence="9">
    <location>
        <begin position="381"/>
        <end position="401"/>
    </location>
</feature>
<feature type="transmembrane region" description="Helical" evidence="9">
    <location>
        <begin position="267"/>
        <end position="284"/>
    </location>
</feature>
<dbReference type="PANTHER" id="PTHR34820:SF4">
    <property type="entry name" value="INNER MEMBRANE PROTEIN YEBZ"/>
    <property type="match status" value="1"/>
</dbReference>
<dbReference type="GO" id="GO:0005886">
    <property type="term" value="C:plasma membrane"/>
    <property type="evidence" value="ECO:0007669"/>
    <property type="project" value="UniProtKB-SubCell"/>
</dbReference>
<dbReference type="InterPro" id="IPR007348">
    <property type="entry name" value="CopC_dom"/>
</dbReference>
<gene>
    <name evidence="14" type="ORF">C0674_12735</name>
    <name evidence="13" type="ORF">St703_25310</name>
</gene>
<reference evidence="13 16" key="2">
    <citation type="submission" date="2019-09" db="EMBL/GenBank/DDBJ databases">
        <title>Complete genome sequence of Sporolactobacillus terrae 70-3.</title>
        <authorList>
            <person name="Tanaka N."/>
            <person name="Shiwa Y."/>
            <person name="Fujita N."/>
            <person name="Tanasupawat S."/>
        </authorList>
    </citation>
    <scope>NUCLEOTIDE SEQUENCE [LARGE SCALE GENOMIC DNA]</scope>
    <source>
        <strain evidence="13 16">70-3</strain>
    </source>
</reference>
<dbReference type="Gene3D" id="2.60.40.1220">
    <property type="match status" value="1"/>
</dbReference>
<organism evidence="13 16">
    <name type="scientific">Sporolactobacillus terrae</name>
    <dbReference type="NCBI Taxonomy" id="269673"/>
    <lineage>
        <taxon>Bacteria</taxon>
        <taxon>Bacillati</taxon>
        <taxon>Bacillota</taxon>
        <taxon>Bacilli</taxon>
        <taxon>Bacillales</taxon>
        <taxon>Sporolactobacillaceae</taxon>
        <taxon>Sporolactobacillus</taxon>
    </lineage>
</organism>
<evidence type="ECO:0000256" key="7">
    <source>
        <dbReference type="ARBA" id="ARBA00023008"/>
    </source>
</evidence>
<feature type="transmembrane region" description="Helical" evidence="9">
    <location>
        <begin position="413"/>
        <end position="435"/>
    </location>
</feature>
<accession>A0A410DBC3</accession>
<dbReference type="GO" id="GO:0042597">
    <property type="term" value="C:periplasmic space"/>
    <property type="evidence" value="ECO:0007669"/>
    <property type="project" value="InterPro"/>
</dbReference>
<dbReference type="SUPFAM" id="SSF81296">
    <property type="entry name" value="E set domains"/>
    <property type="match status" value="1"/>
</dbReference>
<feature type="domain" description="CopC" evidence="11">
    <location>
        <begin position="25"/>
        <end position="121"/>
    </location>
</feature>
<feature type="domain" description="Copper resistance protein D" evidence="12">
    <location>
        <begin position="343"/>
        <end position="435"/>
    </location>
</feature>
<evidence type="ECO:0000256" key="3">
    <source>
        <dbReference type="ARBA" id="ARBA00022692"/>
    </source>
</evidence>
<dbReference type="InterPro" id="IPR032694">
    <property type="entry name" value="CopC/D"/>
</dbReference>
<dbReference type="EMBL" id="CP025688">
    <property type="protein sequence ID" value="QAA23395.1"/>
    <property type="molecule type" value="Genomic_DNA"/>
</dbReference>
<evidence type="ECO:0000256" key="4">
    <source>
        <dbReference type="ARBA" id="ARBA00022723"/>
    </source>
</evidence>
<evidence type="ECO:0000313" key="14">
    <source>
        <dbReference type="EMBL" id="QAA23395.1"/>
    </source>
</evidence>
<name>A0A410DBC3_9BACL</name>
<proteinExistence type="predicted"/>
<evidence type="ECO:0000256" key="2">
    <source>
        <dbReference type="ARBA" id="ARBA00022475"/>
    </source>
</evidence>
<evidence type="ECO:0000256" key="8">
    <source>
        <dbReference type="ARBA" id="ARBA00023136"/>
    </source>
</evidence>